<dbReference type="RefSeq" id="WP_091947214.1">
    <property type="nucleotide sequence ID" value="NZ_FOEE01000014.1"/>
</dbReference>
<reference evidence="2" key="1">
    <citation type="submission" date="2016-10" db="EMBL/GenBank/DDBJ databases">
        <authorList>
            <person name="Varghese N."/>
            <person name="Submissions S."/>
        </authorList>
    </citation>
    <scope>NUCLEOTIDE SEQUENCE [LARGE SCALE GENOMIC DNA]</scope>
    <source>
        <strain evidence="2">DSM 45413</strain>
    </source>
</reference>
<sequence length="383" mass="41101">METQFTRSGPGQSWRLAYQILGSDGSIPNPRGIRYIAPGSAEAEGLGLPSPARPLPPLPADASAVMGAVQLANLGIGVVNLAISTAVLVEVKKQTRMLRELQVGLTEVRAGVSDILERTERIDLNVAEVQLRETLKHALRSAAKDHEVDLVLLTQLVRGALGRFFESIGGPLGPGTKRDLTLSSDVREMAEAALHLLWAARLTAIEAHNRSCGGDPLQVVRDDGVQNRLRTLADTAALVAATGVAKQMAKRVSKDLRSNRLFFGRADGVLRVMDEHVARLDTSLNSLGPVPQARSLLAELEDQEVLVEARKVGADAVSAVLGDYLLAWTAHTDAGLLWRLCYELDLQDDGTYWRGLEGWMTALMPGAADSPLGISRGVPEPVG</sequence>
<dbReference type="OrthoDB" id="5171247at2"/>
<evidence type="ECO:0000313" key="1">
    <source>
        <dbReference type="EMBL" id="SEP19132.1"/>
    </source>
</evidence>
<accession>A0A1H8VUL7</accession>
<keyword evidence="2" id="KW-1185">Reference proteome</keyword>
<organism evidence="1 2">
    <name type="scientific">Trujillonella endophytica</name>
    <dbReference type="NCBI Taxonomy" id="673521"/>
    <lineage>
        <taxon>Bacteria</taxon>
        <taxon>Bacillati</taxon>
        <taxon>Actinomycetota</taxon>
        <taxon>Actinomycetes</taxon>
        <taxon>Geodermatophilales</taxon>
        <taxon>Geodermatophilaceae</taxon>
        <taxon>Trujillonella</taxon>
    </lineage>
</organism>
<dbReference type="AlphaFoldDB" id="A0A1H8VUL7"/>
<name>A0A1H8VUL7_9ACTN</name>
<protein>
    <submittedName>
        <fullName evidence="1">Uncharacterized protein</fullName>
    </submittedName>
</protein>
<proteinExistence type="predicted"/>
<dbReference type="EMBL" id="FOEE01000014">
    <property type="protein sequence ID" value="SEP19132.1"/>
    <property type="molecule type" value="Genomic_DNA"/>
</dbReference>
<gene>
    <name evidence="1" type="ORF">SAMN05660991_03786</name>
</gene>
<evidence type="ECO:0000313" key="2">
    <source>
        <dbReference type="Proteomes" id="UP000198960"/>
    </source>
</evidence>
<dbReference type="Proteomes" id="UP000198960">
    <property type="component" value="Unassembled WGS sequence"/>
</dbReference>